<feature type="repeat" description="PPR" evidence="3">
    <location>
        <begin position="238"/>
        <end position="272"/>
    </location>
</feature>
<dbReference type="InterPro" id="IPR011990">
    <property type="entry name" value="TPR-like_helical_dom_sf"/>
</dbReference>
<keyword evidence="4" id="KW-1133">Transmembrane helix</keyword>
<gene>
    <name evidence="5" type="ORF">EJB05_18697</name>
</gene>
<sequence length="659" mass="70872">MPYRDVVSATAAIGALIRRGRHRDAFVFFSRVLADGIAPNEFTFGTILRSATARRDLRAGAQLHACAAKLGLCSNVFVGSALVDHYAKMGAMREAQGALDGTREPNVVSYTALIAGLLKNGMSEDAVRVFRCMTERNVVSWNAMICGCSQAGLTEEAVTLFLAMCREGVRPNQNTFPCVFTSVANAGALGLGRSVHASAIKFLGKLDVFVGNSLVSFYARCGSLDDSVLAFKKMKQKNVVTWNALICGYAQNGRGQEALNAYNAMRATGLKPDNVTLLGLLFGCNHAGLVEEGYALFTAAQMEQPNILKPEHYACVVDLLSRAKRFEDAQRFLEELPFEPGIGFWKALIGGCQIHWNKELAESVAKRIHTLDPKDTSSYILLSNVYSAAGSWQSASMIRREIKEKGLKRITGCSWIEVQDKVHVFFNGDCRHPKSDEIYMMLELCLDARENEDSVTPHHATLLNTTPQERGQSKTRDGVLGELAGEDEAHRGLDLPGGDGGLLVVAGELGGLAGELLEDVVDEGVHDGHGLGGDPDVGVHLLEHLEDVDLVGLDALLGLLLGLLLAALLAGAGDALLRLRLLVGLLLHRLLLGGLLLGLGRHRGVERTGSTAAVGRRRVGDLGEGARGFSVMSRGTGAMRLYRRVKRYVIGGGSGGADR</sequence>
<evidence type="ECO:0000256" key="3">
    <source>
        <dbReference type="PROSITE-ProRule" id="PRU00708"/>
    </source>
</evidence>
<keyword evidence="1" id="KW-0677">Repeat</keyword>
<reference evidence="5 6" key="1">
    <citation type="journal article" date="2019" name="Sci. Rep.">
        <title>A high-quality genome of Eragrostis curvula grass provides insights into Poaceae evolution and supports new strategies to enhance forage quality.</title>
        <authorList>
            <person name="Carballo J."/>
            <person name="Santos B.A.C.M."/>
            <person name="Zappacosta D."/>
            <person name="Garbus I."/>
            <person name="Selva J.P."/>
            <person name="Gallo C.A."/>
            <person name="Diaz A."/>
            <person name="Albertini E."/>
            <person name="Caccamo M."/>
            <person name="Echenique V."/>
        </authorList>
    </citation>
    <scope>NUCLEOTIDE SEQUENCE [LARGE SCALE GENOMIC DNA]</scope>
    <source>
        <strain evidence="6">cv. Victoria</strain>
        <tissue evidence="5">Leaf</tissue>
    </source>
</reference>
<keyword evidence="2" id="KW-0809">Transit peptide</keyword>
<dbReference type="InterPro" id="IPR046848">
    <property type="entry name" value="E_motif"/>
</dbReference>
<dbReference type="Pfam" id="PF13041">
    <property type="entry name" value="PPR_2"/>
    <property type="match status" value="2"/>
</dbReference>
<protein>
    <recommendedName>
        <fullName evidence="7">DYW domain-containing protein</fullName>
    </recommendedName>
</protein>
<feature type="repeat" description="PPR" evidence="3">
    <location>
        <begin position="5"/>
        <end position="39"/>
    </location>
</feature>
<dbReference type="FunFam" id="1.25.40.10:FF:000719">
    <property type="entry name" value="Pentatricopeptide repeat-containing protein mitochondrial"/>
    <property type="match status" value="1"/>
</dbReference>
<evidence type="ECO:0000256" key="2">
    <source>
        <dbReference type="ARBA" id="ARBA00022946"/>
    </source>
</evidence>
<dbReference type="InterPro" id="IPR002885">
    <property type="entry name" value="PPR_rpt"/>
</dbReference>
<comment type="caution">
    <text evidence="5">The sequence shown here is derived from an EMBL/GenBank/DDBJ whole genome shotgun (WGS) entry which is preliminary data.</text>
</comment>
<dbReference type="Pfam" id="PF20431">
    <property type="entry name" value="E_motif"/>
    <property type="match status" value="1"/>
</dbReference>
<dbReference type="OrthoDB" id="185373at2759"/>
<evidence type="ECO:0008006" key="7">
    <source>
        <dbReference type="Google" id="ProtNLM"/>
    </source>
</evidence>
<dbReference type="GO" id="GO:0009451">
    <property type="term" value="P:RNA modification"/>
    <property type="evidence" value="ECO:0007669"/>
    <property type="project" value="InterPro"/>
</dbReference>
<dbReference type="AlphaFoldDB" id="A0A5J9VMD7"/>
<dbReference type="NCBIfam" id="TIGR00756">
    <property type="entry name" value="PPR"/>
    <property type="match status" value="3"/>
</dbReference>
<dbReference type="PANTHER" id="PTHR47926:SF357">
    <property type="entry name" value="PENTATRICOPEPTIDE REPEAT-CONTAINING PROTEIN"/>
    <property type="match status" value="1"/>
</dbReference>
<feature type="non-terminal residue" evidence="5">
    <location>
        <position position="1"/>
    </location>
</feature>
<feature type="repeat" description="PPR" evidence="3">
    <location>
        <begin position="137"/>
        <end position="171"/>
    </location>
</feature>
<proteinExistence type="predicted"/>
<dbReference type="SUPFAM" id="SSF48452">
    <property type="entry name" value="TPR-like"/>
    <property type="match status" value="1"/>
</dbReference>
<dbReference type="Gramene" id="TVU36751">
    <property type="protein sequence ID" value="TVU36751"/>
    <property type="gene ID" value="EJB05_18697"/>
</dbReference>
<dbReference type="PROSITE" id="PS51375">
    <property type="entry name" value="PPR"/>
    <property type="match status" value="4"/>
</dbReference>
<organism evidence="5 6">
    <name type="scientific">Eragrostis curvula</name>
    <name type="common">weeping love grass</name>
    <dbReference type="NCBI Taxonomy" id="38414"/>
    <lineage>
        <taxon>Eukaryota</taxon>
        <taxon>Viridiplantae</taxon>
        <taxon>Streptophyta</taxon>
        <taxon>Embryophyta</taxon>
        <taxon>Tracheophyta</taxon>
        <taxon>Spermatophyta</taxon>
        <taxon>Magnoliopsida</taxon>
        <taxon>Liliopsida</taxon>
        <taxon>Poales</taxon>
        <taxon>Poaceae</taxon>
        <taxon>PACMAD clade</taxon>
        <taxon>Chloridoideae</taxon>
        <taxon>Eragrostideae</taxon>
        <taxon>Eragrostidinae</taxon>
        <taxon>Eragrostis</taxon>
    </lineage>
</organism>
<evidence type="ECO:0000313" key="6">
    <source>
        <dbReference type="Proteomes" id="UP000324897"/>
    </source>
</evidence>
<accession>A0A5J9VMD7</accession>
<dbReference type="Proteomes" id="UP000324897">
    <property type="component" value="Unassembled WGS sequence"/>
</dbReference>
<dbReference type="PANTHER" id="PTHR47926">
    <property type="entry name" value="PENTATRICOPEPTIDE REPEAT-CONTAINING PROTEIN"/>
    <property type="match status" value="1"/>
</dbReference>
<dbReference type="Gene3D" id="1.25.40.10">
    <property type="entry name" value="Tetratricopeptide repeat domain"/>
    <property type="match status" value="4"/>
</dbReference>
<evidence type="ECO:0000256" key="1">
    <source>
        <dbReference type="ARBA" id="ARBA00022737"/>
    </source>
</evidence>
<keyword evidence="4" id="KW-0472">Membrane</keyword>
<dbReference type="FunFam" id="1.25.40.10:FF:000144">
    <property type="entry name" value="Pentatricopeptide repeat-containing protein, mitochondrial"/>
    <property type="match status" value="1"/>
</dbReference>
<feature type="repeat" description="PPR" evidence="3">
    <location>
        <begin position="106"/>
        <end position="136"/>
    </location>
</feature>
<keyword evidence="6" id="KW-1185">Reference proteome</keyword>
<evidence type="ECO:0000313" key="5">
    <source>
        <dbReference type="EMBL" id="TVU36751.1"/>
    </source>
</evidence>
<dbReference type="Pfam" id="PF12854">
    <property type="entry name" value="PPR_1"/>
    <property type="match status" value="1"/>
</dbReference>
<name>A0A5J9VMD7_9POAL</name>
<dbReference type="InterPro" id="IPR046960">
    <property type="entry name" value="PPR_At4g14850-like_plant"/>
</dbReference>
<dbReference type="EMBL" id="RWGY01000009">
    <property type="protein sequence ID" value="TVU36751.1"/>
    <property type="molecule type" value="Genomic_DNA"/>
</dbReference>
<evidence type="ECO:0000256" key="4">
    <source>
        <dbReference type="SAM" id="Phobius"/>
    </source>
</evidence>
<dbReference type="GO" id="GO:0003723">
    <property type="term" value="F:RNA binding"/>
    <property type="evidence" value="ECO:0007669"/>
    <property type="project" value="InterPro"/>
</dbReference>
<keyword evidence="4" id="KW-0812">Transmembrane</keyword>
<dbReference type="FunFam" id="1.25.40.10:FF:000811">
    <property type="entry name" value="Pentatricopeptide repeat-containing protein"/>
    <property type="match status" value="1"/>
</dbReference>
<feature type="transmembrane region" description="Helical" evidence="4">
    <location>
        <begin position="550"/>
        <end position="569"/>
    </location>
</feature>